<comment type="caution">
    <text evidence="3">The sequence shown here is derived from an EMBL/GenBank/DDBJ whole genome shotgun (WGS) entry which is preliminary data.</text>
</comment>
<feature type="transmembrane region" description="Helical" evidence="2">
    <location>
        <begin position="175"/>
        <end position="195"/>
    </location>
</feature>
<feature type="transmembrane region" description="Helical" evidence="2">
    <location>
        <begin position="207"/>
        <end position="223"/>
    </location>
</feature>
<dbReference type="OrthoDB" id="424078at2759"/>
<evidence type="ECO:0000313" key="3">
    <source>
        <dbReference type="EMBL" id="CAE7357645.1"/>
    </source>
</evidence>
<proteinExistence type="predicted"/>
<reference evidence="3" key="1">
    <citation type="submission" date="2021-02" db="EMBL/GenBank/DDBJ databases">
        <authorList>
            <person name="Dougan E. K."/>
            <person name="Rhodes N."/>
            <person name="Thang M."/>
            <person name="Chan C."/>
        </authorList>
    </citation>
    <scope>NUCLEOTIDE SEQUENCE</scope>
</reference>
<name>A0A812PLG9_9DINO</name>
<gene>
    <name evidence="3" type="primary">FABP4</name>
    <name evidence="3" type="ORF">SNAT2548_LOCUS19089</name>
</gene>
<keyword evidence="2" id="KW-0812">Transmembrane</keyword>
<keyword evidence="2" id="KW-0472">Membrane</keyword>
<evidence type="ECO:0000256" key="2">
    <source>
        <dbReference type="SAM" id="Phobius"/>
    </source>
</evidence>
<keyword evidence="2" id="KW-1133">Transmembrane helix</keyword>
<dbReference type="AlphaFoldDB" id="A0A812PLG9"/>
<evidence type="ECO:0000313" key="4">
    <source>
        <dbReference type="Proteomes" id="UP000604046"/>
    </source>
</evidence>
<evidence type="ECO:0000256" key="1">
    <source>
        <dbReference type="SAM" id="MobiDB-lite"/>
    </source>
</evidence>
<feature type="transmembrane region" description="Helical" evidence="2">
    <location>
        <begin position="265"/>
        <end position="284"/>
    </location>
</feature>
<feature type="region of interest" description="Disordered" evidence="1">
    <location>
        <begin position="289"/>
        <end position="308"/>
    </location>
</feature>
<accession>A0A812PLG9</accession>
<organism evidence="3 4">
    <name type="scientific">Symbiodinium natans</name>
    <dbReference type="NCBI Taxonomy" id="878477"/>
    <lineage>
        <taxon>Eukaryota</taxon>
        <taxon>Sar</taxon>
        <taxon>Alveolata</taxon>
        <taxon>Dinophyceae</taxon>
        <taxon>Suessiales</taxon>
        <taxon>Symbiodiniaceae</taxon>
        <taxon>Symbiodinium</taxon>
    </lineage>
</organism>
<keyword evidence="4" id="KW-1185">Reference proteome</keyword>
<protein>
    <submittedName>
        <fullName evidence="3">FABP4 protein</fullName>
    </submittedName>
</protein>
<feature type="transmembrane region" description="Helical" evidence="2">
    <location>
        <begin position="145"/>
        <end position="169"/>
    </location>
</feature>
<dbReference type="Proteomes" id="UP000604046">
    <property type="component" value="Unassembled WGS sequence"/>
</dbReference>
<sequence length="308" mass="33505">MADLSGEWIMDSVEGDIDKVLEDLGVGYMKRTMMYGLGYGVDKVEFHITQSGSTLNLTGKSPMGPLAGTSSAMESFVGIDAAFSSVSHLVEVTDLVSSTLFIWQVEVRAVDSHLNTINQCLRVGGAISVFCTNIGIAWLHLPRPWCLGCLAVCWPQCVFFGVVLVFGIGSFDMDVTFLMVLLVWDGWLWLMLSITSARAADREQRQLAAAQLPILGSALPFILSKEDLLKVTAGQHARRRCLRWVEDIPDVVLSSIDMCFFGGSWFALFDLVLSIAVLCGGCCCTRKPPNRSDDTSHDPPSQAVGAAV</sequence>
<dbReference type="EMBL" id="CAJNDS010002165">
    <property type="protein sequence ID" value="CAE7357645.1"/>
    <property type="molecule type" value="Genomic_DNA"/>
</dbReference>